<dbReference type="SMART" id="SM00849">
    <property type="entry name" value="Lactamase_B"/>
    <property type="match status" value="1"/>
</dbReference>
<dbReference type="Gene3D" id="1.10.10.10">
    <property type="entry name" value="Winged helix-like DNA-binding domain superfamily/Winged helix DNA-binding domain"/>
    <property type="match status" value="1"/>
</dbReference>
<evidence type="ECO:0000313" key="3">
    <source>
        <dbReference type="Proteomes" id="UP000005990"/>
    </source>
</evidence>
<dbReference type="Pfam" id="PF00753">
    <property type="entry name" value="Lactamase_B"/>
    <property type="match status" value="1"/>
</dbReference>
<dbReference type="EMBL" id="AENN01000015">
    <property type="protein sequence ID" value="EFR31350.1"/>
    <property type="molecule type" value="Genomic_DNA"/>
</dbReference>
<dbReference type="InterPro" id="IPR050662">
    <property type="entry name" value="Sec-metab_biosynth-thioest"/>
</dbReference>
<dbReference type="InterPro" id="IPR001279">
    <property type="entry name" value="Metallo-B-lactamas"/>
</dbReference>
<evidence type="ECO:0000259" key="1">
    <source>
        <dbReference type="SMART" id="SM00849"/>
    </source>
</evidence>
<gene>
    <name evidence="2" type="ORF">HMPREF9257_1371</name>
</gene>
<protein>
    <submittedName>
        <fullName evidence="2">Metallo-beta-lactamase domain protein</fullName>
    </submittedName>
</protein>
<feature type="domain" description="Metallo-beta-lactamase" evidence="1">
    <location>
        <begin position="23"/>
        <end position="230"/>
    </location>
</feature>
<dbReference type="AlphaFoldDB" id="E4KP84"/>
<name>E4KP84_9LACT</name>
<keyword evidence="3" id="KW-1185">Reference proteome</keyword>
<dbReference type="Proteomes" id="UP000005990">
    <property type="component" value="Unassembled WGS sequence"/>
</dbReference>
<dbReference type="PANTHER" id="PTHR23131">
    <property type="entry name" value="ENDORIBONUCLEASE LACTB2"/>
    <property type="match status" value="1"/>
</dbReference>
<dbReference type="SUPFAM" id="SSF56281">
    <property type="entry name" value="Metallo-hydrolase/oxidoreductase"/>
    <property type="match status" value="1"/>
</dbReference>
<dbReference type="Gene3D" id="3.60.15.10">
    <property type="entry name" value="Ribonuclease Z/Hydroxyacylglutathione hydrolase-like"/>
    <property type="match status" value="1"/>
</dbReference>
<dbReference type="InterPro" id="IPR036388">
    <property type="entry name" value="WH-like_DNA-bd_sf"/>
</dbReference>
<dbReference type="InterPro" id="IPR036866">
    <property type="entry name" value="RibonucZ/Hydroxyglut_hydro"/>
</dbReference>
<dbReference type="RefSeq" id="WP_006418553.1">
    <property type="nucleotide sequence ID" value="NZ_AENN01000015.1"/>
</dbReference>
<dbReference type="eggNOG" id="COG0491">
    <property type="taxonomic scope" value="Bacteria"/>
</dbReference>
<dbReference type="OrthoDB" id="9802248at2"/>
<sequence>MIKEVYPKVYTFSVDLPESPLKQINAYVIKGNDKTVLVDTAFHHDLCQQQLLAGLNELEVDMNHLEVILTHLHVDHTGLADYFANLGCPIYASDVDGIIINKNILEPDYQNFIDTCRHYGLDEHEMDWAQSPNVLYRCKQALPLRPLNPGDTYQVDDFSFKVIDLIGHTLGHIGLYDKEKKLIFSGDTILDPISPNICYWTDQTPDILGSYLNTLTRLKDLELDLAFAAHRQVIKAPKQRLDQLQLHHQERLDEVLAAMEPGRDYSVKDVATQISWRIQAKGWQEFPPAQKWFAAGETMAHLEHLASLSILEMKENQQVFYFRKIN</sequence>
<accession>E4KP84</accession>
<dbReference type="PANTHER" id="PTHR23131:SF4">
    <property type="entry name" value="METALLO-BETA-LACTAMASE SUPERFAMILY POTEIN"/>
    <property type="match status" value="1"/>
</dbReference>
<organism evidence="2 3">
    <name type="scientific">Eremococcus coleocola ACS-139-V-Col8</name>
    <dbReference type="NCBI Taxonomy" id="908337"/>
    <lineage>
        <taxon>Bacteria</taxon>
        <taxon>Bacillati</taxon>
        <taxon>Bacillota</taxon>
        <taxon>Bacilli</taxon>
        <taxon>Lactobacillales</taxon>
        <taxon>Aerococcaceae</taxon>
        <taxon>Eremococcus</taxon>
    </lineage>
</organism>
<comment type="caution">
    <text evidence="2">The sequence shown here is derived from an EMBL/GenBank/DDBJ whole genome shotgun (WGS) entry which is preliminary data.</text>
</comment>
<reference evidence="2 3" key="1">
    <citation type="submission" date="2010-10" db="EMBL/GenBank/DDBJ databases">
        <authorList>
            <person name="Durkin A.S."/>
            <person name="Madupu R."/>
            <person name="Torralba M."/>
            <person name="Gillis M."/>
            <person name="Methe B."/>
            <person name="Sutton G."/>
            <person name="Nelson K.E."/>
        </authorList>
    </citation>
    <scope>NUCLEOTIDE SEQUENCE [LARGE SCALE GENOMIC DNA]</scope>
    <source>
        <strain evidence="2 3">ACS-139-V-Col8</strain>
    </source>
</reference>
<evidence type="ECO:0000313" key="2">
    <source>
        <dbReference type="EMBL" id="EFR31350.1"/>
    </source>
</evidence>
<proteinExistence type="predicted"/>
<dbReference type="CDD" id="cd07725">
    <property type="entry name" value="TTHA1429-like_MBL-fold"/>
    <property type="match status" value="1"/>
</dbReference>
<dbReference type="STRING" id="908337.HMPREF9257_1371"/>